<dbReference type="PANTHER" id="PTHR43394">
    <property type="entry name" value="ATP-DEPENDENT PERMEASE MDL1, MITOCHONDRIAL"/>
    <property type="match status" value="1"/>
</dbReference>
<keyword evidence="2" id="KW-0813">Transport</keyword>
<dbReference type="FunFam" id="3.40.50.300:FF:000299">
    <property type="entry name" value="ABC transporter ATP-binding protein/permease"/>
    <property type="match status" value="1"/>
</dbReference>
<dbReference type="RefSeq" id="WP_142895224.1">
    <property type="nucleotide sequence ID" value="NZ_ML660053.1"/>
</dbReference>
<evidence type="ECO:0000256" key="4">
    <source>
        <dbReference type="ARBA" id="ARBA00022692"/>
    </source>
</evidence>
<evidence type="ECO:0000256" key="7">
    <source>
        <dbReference type="ARBA" id="ARBA00022840"/>
    </source>
</evidence>
<dbReference type="AlphaFoldDB" id="A0A545TWJ6"/>
<evidence type="ECO:0000256" key="10">
    <source>
        <dbReference type="SAM" id="MobiDB-lite"/>
    </source>
</evidence>
<dbReference type="CDD" id="cd02421">
    <property type="entry name" value="Peptidase_C39_likeD"/>
    <property type="match status" value="1"/>
</dbReference>
<dbReference type="PROSITE" id="PS50893">
    <property type="entry name" value="ABC_TRANSPORTER_2"/>
    <property type="match status" value="1"/>
</dbReference>
<feature type="domain" description="Peptidase C39" evidence="14">
    <location>
        <begin position="45"/>
        <end position="168"/>
    </location>
</feature>
<dbReference type="GO" id="GO:0008233">
    <property type="term" value="F:peptidase activity"/>
    <property type="evidence" value="ECO:0007669"/>
    <property type="project" value="InterPro"/>
</dbReference>
<dbReference type="SUPFAM" id="SSF90123">
    <property type="entry name" value="ABC transporter transmembrane region"/>
    <property type="match status" value="1"/>
</dbReference>
<dbReference type="InterPro" id="IPR039421">
    <property type="entry name" value="Type_1_exporter"/>
</dbReference>
<dbReference type="GO" id="GO:0005886">
    <property type="term" value="C:plasma membrane"/>
    <property type="evidence" value="ECO:0007669"/>
    <property type="project" value="UniProtKB-SubCell"/>
</dbReference>
<organism evidence="15 16">
    <name type="scientific">Denitrobaculum tricleocarpae</name>
    <dbReference type="NCBI Taxonomy" id="2591009"/>
    <lineage>
        <taxon>Bacteria</taxon>
        <taxon>Pseudomonadati</taxon>
        <taxon>Pseudomonadota</taxon>
        <taxon>Alphaproteobacteria</taxon>
        <taxon>Rhodospirillales</taxon>
        <taxon>Rhodospirillaceae</taxon>
        <taxon>Denitrobaculum</taxon>
    </lineage>
</organism>
<feature type="transmembrane region" description="Helical" evidence="11">
    <location>
        <begin position="455"/>
        <end position="478"/>
    </location>
</feature>
<evidence type="ECO:0000256" key="1">
    <source>
        <dbReference type="ARBA" id="ARBA00004651"/>
    </source>
</evidence>
<gene>
    <name evidence="15" type="ORF">FKG95_04895</name>
</gene>
<feature type="transmembrane region" description="Helical" evidence="11">
    <location>
        <begin position="418"/>
        <end position="443"/>
    </location>
</feature>
<evidence type="ECO:0000256" key="8">
    <source>
        <dbReference type="ARBA" id="ARBA00022989"/>
    </source>
</evidence>
<dbReference type="GO" id="GO:0005524">
    <property type="term" value="F:ATP binding"/>
    <property type="evidence" value="ECO:0007669"/>
    <property type="project" value="UniProtKB-KW"/>
</dbReference>
<evidence type="ECO:0000256" key="11">
    <source>
        <dbReference type="SAM" id="Phobius"/>
    </source>
</evidence>
<dbReference type="Pfam" id="PF00005">
    <property type="entry name" value="ABC_tran"/>
    <property type="match status" value="1"/>
</dbReference>
<comment type="caution">
    <text evidence="15">The sequence shown here is derived from an EMBL/GenBank/DDBJ whole genome shotgun (WGS) entry which is preliminary data.</text>
</comment>
<feature type="transmembrane region" description="Helical" evidence="11">
    <location>
        <begin position="238"/>
        <end position="255"/>
    </location>
</feature>
<dbReference type="InterPro" id="IPR003439">
    <property type="entry name" value="ABC_transporter-like_ATP-bd"/>
</dbReference>
<dbReference type="Gene3D" id="3.40.50.300">
    <property type="entry name" value="P-loop containing nucleotide triphosphate hydrolases"/>
    <property type="match status" value="1"/>
</dbReference>
<feature type="transmembrane region" description="Helical" evidence="11">
    <location>
        <begin position="310"/>
        <end position="335"/>
    </location>
</feature>
<dbReference type="GO" id="GO:0016887">
    <property type="term" value="F:ATP hydrolysis activity"/>
    <property type="evidence" value="ECO:0007669"/>
    <property type="project" value="InterPro"/>
</dbReference>
<feature type="domain" description="ABC transporter" evidence="12">
    <location>
        <begin position="516"/>
        <end position="751"/>
    </location>
</feature>
<keyword evidence="5" id="KW-0547">Nucleotide-binding</keyword>
<dbReference type="InterPro" id="IPR017750">
    <property type="entry name" value="ATPase_T1SS"/>
</dbReference>
<evidence type="ECO:0000259" key="12">
    <source>
        <dbReference type="PROSITE" id="PS50893"/>
    </source>
</evidence>
<dbReference type="InterPro" id="IPR027417">
    <property type="entry name" value="P-loop_NTPase"/>
</dbReference>
<dbReference type="CDD" id="cd18587">
    <property type="entry name" value="ABC_6TM_LapB_like"/>
    <property type="match status" value="1"/>
</dbReference>
<keyword evidence="9 11" id="KW-0472">Membrane</keyword>
<evidence type="ECO:0000313" key="15">
    <source>
        <dbReference type="EMBL" id="TQV81593.1"/>
    </source>
</evidence>
<evidence type="ECO:0000256" key="9">
    <source>
        <dbReference type="ARBA" id="ARBA00023136"/>
    </source>
</evidence>
<dbReference type="Pfam" id="PF03412">
    <property type="entry name" value="Peptidase_C39"/>
    <property type="match status" value="1"/>
</dbReference>
<evidence type="ECO:0000256" key="2">
    <source>
        <dbReference type="ARBA" id="ARBA00022448"/>
    </source>
</evidence>
<dbReference type="InterPro" id="IPR011527">
    <property type="entry name" value="ABC1_TM_dom"/>
</dbReference>
<evidence type="ECO:0000256" key="5">
    <source>
        <dbReference type="ARBA" id="ARBA00022741"/>
    </source>
</evidence>
<accession>A0A545TWJ6</accession>
<dbReference type="Pfam" id="PF00664">
    <property type="entry name" value="ABC_membrane"/>
    <property type="match status" value="1"/>
</dbReference>
<keyword evidence="8 11" id="KW-1133">Transmembrane helix</keyword>
<feature type="transmembrane region" description="Helical" evidence="11">
    <location>
        <begin position="341"/>
        <end position="361"/>
    </location>
</feature>
<protein>
    <submittedName>
        <fullName evidence="15">Type I secretion system permease/ATPase</fullName>
    </submittedName>
</protein>
<proteinExistence type="predicted"/>
<evidence type="ECO:0000259" key="13">
    <source>
        <dbReference type="PROSITE" id="PS50929"/>
    </source>
</evidence>
<dbReference type="OrthoDB" id="5288404at2"/>
<sequence>MAPRDHSARAEAAPHPSPTDTGSAALHAEDVLETPKPEWHVAPSTVDFEDPLVQCVTMLATLLQRPISAEALKAGLPHAEERFTPDLAVRAAERAGLTARVVRRPKLKSIQKVTLPCILLLKGSGACVLTKLIDRRSAEIMIPEGGGGAKTIDIAELEEQYLGYAIFARPEFKFDDRASDIRLKQPTAWFWGTLAKFWPIYSHVALASIMINVFAIASPLFIMNVYDRVVPNNAIETLWVLALGVCTVFLFEFVMRNMRTYFVDIAGKNADVIIASRLLEQLMSMKLSSKPPSTGAMANNLREFESLREFFTSGTLVAFIDLPFIFLFLGVIFLVSGPIALIPLIAVPVVILVGLCLQFPLRRIIERTHRESSQKHALLVETIDGLETIKATAAEGRVQRSWERFVGLTAESSGKARFLSGIATTFAQVTIQLVTVIVVIYGVHLISQGAITMGALVASTMLTGRALAPLGAIAGMLTRLQQSRVALKSLDTLMKSPVERDNDKTFLHRPRLSGEIEFKKVSFSYPNQDPLALDATSFKVKPGEKIGILGRIGSGKSTIARLLLGLYEPTEGSVLMDGTDLRQIDPADLRRNIGYVSQDNYLFFGSVRDNISFGAPHVDDQTILRAAAVAGVTDFLRTHPHGFDLQVGERGMALSGGQRQSVVIARSLLLDPPIILMDEPTSGMDNSTEAMFKTRLGNAMAGKTLLLVTHRSSLLSLVDRLIILDNGKIVADGKKEEVLEALKQGRIRAGAN</sequence>
<evidence type="ECO:0000313" key="16">
    <source>
        <dbReference type="Proteomes" id="UP000315252"/>
    </source>
</evidence>
<evidence type="ECO:0000256" key="6">
    <source>
        <dbReference type="ARBA" id="ARBA00022801"/>
    </source>
</evidence>
<dbReference type="GO" id="GO:0006508">
    <property type="term" value="P:proteolysis"/>
    <property type="evidence" value="ECO:0007669"/>
    <property type="project" value="InterPro"/>
</dbReference>
<keyword evidence="7" id="KW-0067">ATP-binding</keyword>
<reference evidence="15 16" key="1">
    <citation type="submission" date="2019-06" db="EMBL/GenBank/DDBJ databases">
        <title>Whole genome sequence for Rhodospirillaceae sp. R148.</title>
        <authorList>
            <person name="Wang G."/>
        </authorList>
    </citation>
    <scope>NUCLEOTIDE SEQUENCE [LARGE SCALE GENOMIC DNA]</scope>
    <source>
        <strain evidence="15 16">R148</strain>
    </source>
</reference>
<feature type="domain" description="ABC transmembrane type-1" evidence="13">
    <location>
        <begin position="204"/>
        <end position="482"/>
    </location>
</feature>
<evidence type="ECO:0000256" key="3">
    <source>
        <dbReference type="ARBA" id="ARBA00022475"/>
    </source>
</evidence>
<name>A0A545TWJ6_9PROT</name>
<keyword evidence="4 11" id="KW-0812">Transmembrane</keyword>
<dbReference type="SUPFAM" id="SSF52540">
    <property type="entry name" value="P-loop containing nucleoside triphosphate hydrolases"/>
    <property type="match status" value="1"/>
</dbReference>
<dbReference type="PANTHER" id="PTHR43394:SF1">
    <property type="entry name" value="ATP-BINDING CASSETTE SUB-FAMILY B MEMBER 10, MITOCHONDRIAL"/>
    <property type="match status" value="1"/>
</dbReference>
<dbReference type="EMBL" id="VHSH01000002">
    <property type="protein sequence ID" value="TQV81593.1"/>
    <property type="molecule type" value="Genomic_DNA"/>
</dbReference>
<dbReference type="CDD" id="cd03245">
    <property type="entry name" value="ABCC_bacteriocin_exporters"/>
    <property type="match status" value="1"/>
</dbReference>
<dbReference type="InterPro" id="IPR005074">
    <property type="entry name" value="Peptidase_C39"/>
</dbReference>
<dbReference type="SMART" id="SM00382">
    <property type="entry name" value="AAA"/>
    <property type="match status" value="1"/>
</dbReference>
<feature type="region of interest" description="Disordered" evidence="10">
    <location>
        <begin position="1"/>
        <end position="23"/>
    </location>
</feature>
<dbReference type="Gene3D" id="1.20.1560.10">
    <property type="entry name" value="ABC transporter type 1, transmembrane domain"/>
    <property type="match status" value="1"/>
</dbReference>
<dbReference type="Gene3D" id="3.90.70.10">
    <property type="entry name" value="Cysteine proteinases"/>
    <property type="match status" value="1"/>
</dbReference>
<dbReference type="GO" id="GO:0015421">
    <property type="term" value="F:ABC-type oligopeptide transporter activity"/>
    <property type="evidence" value="ECO:0007669"/>
    <property type="project" value="TreeGrafter"/>
</dbReference>
<evidence type="ECO:0000259" key="14">
    <source>
        <dbReference type="PROSITE" id="PS50990"/>
    </source>
</evidence>
<dbReference type="InterPro" id="IPR003593">
    <property type="entry name" value="AAA+_ATPase"/>
</dbReference>
<keyword evidence="3" id="KW-1003">Cell membrane</keyword>
<dbReference type="PROSITE" id="PS50990">
    <property type="entry name" value="PEPTIDASE_C39"/>
    <property type="match status" value="1"/>
</dbReference>
<keyword evidence="6" id="KW-0378">Hydrolase</keyword>
<dbReference type="NCBIfam" id="TIGR03375">
    <property type="entry name" value="type_I_sec_LssB"/>
    <property type="match status" value="1"/>
</dbReference>
<feature type="transmembrane region" description="Helical" evidence="11">
    <location>
        <begin position="204"/>
        <end position="226"/>
    </location>
</feature>
<comment type="subcellular location">
    <subcellularLocation>
        <location evidence="1">Cell membrane</location>
        <topology evidence="1">Multi-pass membrane protein</topology>
    </subcellularLocation>
</comment>
<dbReference type="PROSITE" id="PS50929">
    <property type="entry name" value="ABC_TM1F"/>
    <property type="match status" value="1"/>
</dbReference>
<dbReference type="Proteomes" id="UP000315252">
    <property type="component" value="Unassembled WGS sequence"/>
</dbReference>
<keyword evidence="16" id="KW-1185">Reference proteome</keyword>
<dbReference type="InterPro" id="IPR036640">
    <property type="entry name" value="ABC1_TM_sf"/>
</dbReference>